<dbReference type="AlphaFoldDB" id="A0A5S3YL27"/>
<protein>
    <submittedName>
        <fullName evidence="1">Uncharacterized protein</fullName>
    </submittedName>
</protein>
<evidence type="ECO:0000313" key="1">
    <source>
        <dbReference type="EMBL" id="TMP76237.1"/>
    </source>
</evidence>
<gene>
    <name evidence="1" type="ORF">CWB73_21650</name>
</gene>
<organism evidence="1 2">
    <name type="scientific">Pseudoalteromonas phenolica</name>
    <dbReference type="NCBI Taxonomy" id="161398"/>
    <lineage>
        <taxon>Bacteria</taxon>
        <taxon>Pseudomonadati</taxon>
        <taxon>Pseudomonadota</taxon>
        <taxon>Gammaproteobacteria</taxon>
        <taxon>Alteromonadales</taxon>
        <taxon>Pseudoalteromonadaceae</taxon>
        <taxon>Pseudoalteromonas</taxon>
    </lineage>
</organism>
<sequence length="96" mass="10787">MALRKEGLQVIFKAVLDKARVSKLTSKLDEQHKKAIKLVFKHVSDENEWFQKQFCGNELAYGDTSASAQYDETLLGVALGDFDPKKFNPDESLAPV</sequence>
<reference evidence="2" key="2">
    <citation type="submission" date="2019-06" db="EMBL/GenBank/DDBJ databases">
        <title>Co-occurence of chitin degradation, pigmentation and bioactivity in marine Pseudoalteromonas.</title>
        <authorList>
            <person name="Sonnenschein E.C."/>
            <person name="Bech P.K."/>
        </authorList>
    </citation>
    <scope>NUCLEOTIDE SEQUENCE [LARGE SCALE GENOMIC DNA]</scope>
    <source>
        <strain evidence="2">S1189</strain>
    </source>
</reference>
<proteinExistence type="predicted"/>
<evidence type="ECO:0000313" key="2">
    <source>
        <dbReference type="Proteomes" id="UP000307362"/>
    </source>
</evidence>
<feature type="non-terminal residue" evidence="1">
    <location>
        <position position="96"/>
    </location>
</feature>
<dbReference type="Proteomes" id="UP000307362">
    <property type="component" value="Unassembled WGS sequence"/>
</dbReference>
<comment type="caution">
    <text evidence="1">The sequence shown here is derived from an EMBL/GenBank/DDBJ whole genome shotgun (WGS) entry which is preliminary data.</text>
</comment>
<dbReference type="EMBL" id="PNCM01000329">
    <property type="protein sequence ID" value="TMP76237.1"/>
    <property type="molecule type" value="Genomic_DNA"/>
</dbReference>
<accession>A0A5S3YL27</accession>
<reference evidence="1 2" key="1">
    <citation type="submission" date="2017-12" db="EMBL/GenBank/DDBJ databases">
        <authorList>
            <person name="Paulsen S."/>
            <person name="Gram L.K."/>
        </authorList>
    </citation>
    <scope>NUCLEOTIDE SEQUENCE [LARGE SCALE GENOMIC DNA]</scope>
    <source>
        <strain evidence="1 2">S1189</strain>
    </source>
</reference>
<name>A0A5S3YL27_9GAMM</name>